<reference evidence="2" key="1">
    <citation type="submission" date="2022-10" db="EMBL/GenBank/DDBJ databases">
        <title>Tapping the CABI collections for fungal endophytes: first genome assemblies for Collariella, Neodidymelliopsis, Ascochyta clinopodiicola, Didymella pomorum, Didymosphaeria variabile, Neocosmospora piperis and Neocucurbitaria cava.</title>
        <authorList>
            <person name="Hill R."/>
        </authorList>
    </citation>
    <scope>NUCLEOTIDE SEQUENCE</scope>
    <source>
        <strain evidence="2">IMI 355082</strain>
    </source>
</reference>
<feature type="compositionally biased region" description="Basic and acidic residues" evidence="1">
    <location>
        <begin position="62"/>
        <end position="93"/>
    </location>
</feature>
<feature type="compositionally biased region" description="Basic residues" evidence="1">
    <location>
        <begin position="1"/>
        <end position="19"/>
    </location>
</feature>
<proteinExistence type="predicted"/>
<evidence type="ECO:0000256" key="1">
    <source>
        <dbReference type="SAM" id="MobiDB-lite"/>
    </source>
</evidence>
<feature type="region of interest" description="Disordered" evidence="1">
    <location>
        <begin position="141"/>
        <end position="257"/>
    </location>
</feature>
<evidence type="ECO:0000313" key="2">
    <source>
        <dbReference type="EMBL" id="KAJ4391731.1"/>
    </source>
</evidence>
<keyword evidence="3" id="KW-1185">Reference proteome</keyword>
<dbReference type="AlphaFoldDB" id="A0A9W9CY24"/>
<name>A0A9W9CY24_9PEZI</name>
<feature type="compositionally biased region" description="Basic and acidic residues" evidence="1">
    <location>
        <begin position="243"/>
        <end position="257"/>
    </location>
</feature>
<evidence type="ECO:0000313" key="3">
    <source>
        <dbReference type="Proteomes" id="UP001140453"/>
    </source>
</evidence>
<organism evidence="2 3">
    <name type="scientific">Gnomoniopsis smithogilvyi</name>
    <dbReference type="NCBI Taxonomy" id="1191159"/>
    <lineage>
        <taxon>Eukaryota</taxon>
        <taxon>Fungi</taxon>
        <taxon>Dikarya</taxon>
        <taxon>Ascomycota</taxon>
        <taxon>Pezizomycotina</taxon>
        <taxon>Sordariomycetes</taxon>
        <taxon>Sordariomycetidae</taxon>
        <taxon>Diaporthales</taxon>
        <taxon>Gnomoniaceae</taxon>
        <taxon>Gnomoniopsis</taxon>
    </lineage>
</organism>
<feature type="compositionally biased region" description="Basic and acidic residues" evidence="1">
    <location>
        <begin position="423"/>
        <end position="443"/>
    </location>
</feature>
<sequence length="443" mass="47364">MQSRNRPNRVVKTAPRRPNRRIDELAAQFGGHGNTGDEPHGLYQPTAPADDHDGAGTDEVMSDYKGDLEDHGDADADPEPDHGHNPHVDDAMDHSMAPMAPMTPNHHHHHHHHQHHHHQSIDDLTAPELLQGAGLYHAAAAAADLQSPSPPPPVGNTMPAPQPLVAATDFQPNPPPPQSQPPPPQFQPTSPPPVVAPPPPSPPQQQQHHVHHRHPSPPLEQSHKTTEQMAQESGWIAPLPKRMSRDPGQRLAEQRREGQELNLIRRSNVEALFAQIAGTEAANSCTHCKKGQGPWSKSQPPQPVATHPYAVPVSIPGPVVGTANDQAVGHVGSNAFVSPAQLQAAALWNASGAMFSHDAGVKGTVQSALLQVREATPYQRALIQVEVAAKQLALKIVEAEELAVGLGHGDGGEGGGIGQGDGEEVHEGHQNHHEYESPPGERS</sequence>
<comment type="caution">
    <text evidence="2">The sequence shown here is derived from an EMBL/GenBank/DDBJ whole genome shotgun (WGS) entry which is preliminary data.</text>
</comment>
<feature type="compositionally biased region" description="Gly residues" evidence="1">
    <location>
        <begin position="407"/>
        <end position="420"/>
    </location>
</feature>
<accession>A0A9W9CY24</accession>
<feature type="compositionally biased region" description="Pro residues" evidence="1">
    <location>
        <begin position="172"/>
        <end position="203"/>
    </location>
</feature>
<dbReference type="OrthoDB" id="4174112at2759"/>
<feature type="region of interest" description="Disordered" evidence="1">
    <location>
        <begin position="1"/>
        <end position="122"/>
    </location>
</feature>
<feature type="compositionally biased region" description="Basic residues" evidence="1">
    <location>
        <begin position="105"/>
        <end position="118"/>
    </location>
</feature>
<dbReference type="InterPro" id="IPR022190">
    <property type="entry name" value="DUF3716"/>
</dbReference>
<dbReference type="EMBL" id="JAPEVB010000003">
    <property type="protein sequence ID" value="KAJ4391731.1"/>
    <property type="molecule type" value="Genomic_DNA"/>
</dbReference>
<feature type="region of interest" description="Disordered" evidence="1">
    <location>
        <begin position="407"/>
        <end position="443"/>
    </location>
</feature>
<protein>
    <submittedName>
        <fullName evidence="2">Uncharacterized protein</fullName>
    </submittedName>
</protein>
<dbReference type="Pfam" id="PF12511">
    <property type="entry name" value="DUF3716"/>
    <property type="match status" value="1"/>
</dbReference>
<gene>
    <name evidence="2" type="ORF">N0V93_005351</name>
</gene>
<dbReference type="Proteomes" id="UP001140453">
    <property type="component" value="Unassembled WGS sequence"/>
</dbReference>